<gene>
    <name evidence="12" type="ORF">B0A50_07646</name>
</gene>
<dbReference type="SMART" id="SM00780">
    <property type="entry name" value="PIG-X"/>
    <property type="match status" value="1"/>
</dbReference>
<keyword evidence="10" id="KW-0325">Glycoprotein</keyword>
<evidence type="ECO:0000256" key="10">
    <source>
        <dbReference type="ARBA" id="ARBA00023180"/>
    </source>
</evidence>
<evidence type="ECO:0000256" key="8">
    <source>
        <dbReference type="ARBA" id="ARBA00022989"/>
    </source>
</evidence>
<keyword evidence="8" id="KW-1133">Transmembrane helix</keyword>
<sequence>MKQRVTYFLPEGARVDPQDIHVTNDSLTFARAKDAAIEKKVTAGLSELPEELRHIFADLHELHFRFQSRTPYTAAAPLTSRLPPGLHASFTPRKPESPVELCPLLHQLFSPDLKCTTSADSFSTPPILSERFSAAAAYQYFHPLPRLLHFQTTIARLLCGTSVKGPCVNEAAALSYASYLDIDFDAISHAVTLTAFWRADLPGGLAKNVPAKGGPNDKLEVGVLTVEPPDEAEEVKLGGYLTVIGEDSTPKPTLFSFPSRHQPLPLNLLNQTYTTNFPPPTGLHPTLTLTFPRPPQAPQPDCALHAYLTLPSALFLDPYALADPLTLSTHNLKALHALSGAIDLEAPDWTTATWGSAALLELAHPSSTPSPKDFTAGTPYTITIPTHLRYLPPNPHDAHGSATHANLTIPHPSIFYACPATEGLKFPSNPFDRTHLGYDALFGPRTMFYHIPPSSLPETASGGLVETLEVPVLASAVVGAEAVRLGTWGVVAAGVGWVGWMLFKGWRGEQRAGKGKGKGKRA</sequence>
<dbReference type="OrthoDB" id="5546453at2759"/>
<comment type="function">
    <text evidence="11">Required for proper folding and/or the stability of a subset of proteins in the endoplasmic reticulum. Component of glycosylphosphatidylinositol-mannosyltransferase 1 which transfers the first of the 4 mannoses in the GPI-anchor precursors during GPI-anchor biosynthesis. Probably acts by stabilizing the mannosyltransferase GPI14.</text>
</comment>
<evidence type="ECO:0000256" key="6">
    <source>
        <dbReference type="ARBA" id="ARBA00022692"/>
    </source>
</evidence>
<dbReference type="EMBL" id="NAJL01000069">
    <property type="protein sequence ID" value="TKA22637.1"/>
    <property type="molecule type" value="Genomic_DNA"/>
</dbReference>
<keyword evidence="9" id="KW-0472">Membrane</keyword>
<dbReference type="PANTHER" id="PTHR28533">
    <property type="entry name" value="PROTEIN PBN1"/>
    <property type="match status" value="1"/>
</dbReference>
<reference evidence="12 13" key="1">
    <citation type="submission" date="2017-03" db="EMBL/GenBank/DDBJ databases">
        <title>Genomes of endolithic fungi from Antarctica.</title>
        <authorList>
            <person name="Coleine C."/>
            <person name="Masonjones S."/>
            <person name="Stajich J.E."/>
        </authorList>
    </citation>
    <scope>NUCLEOTIDE SEQUENCE [LARGE SCALE GENOMIC DNA]</scope>
    <source>
        <strain evidence="12 13">CCFEE 6315</strain>
    </source>
</reference>
<evidence type="ECO:0000256" key="2">
    <source>
        <dbReference type="ARBA" id="ARBA00004687"/>
    </source>
</evidence>
<dbReference type="Proteomes" id="UP000308549">
    <property type="component" value="Unassembled WGS sequence"/>
</dbReference>
<evidence type="ECO:0000256" key="1">
    <source>
        <dbReference type="ARBA" id="ARBA00004643"/>
    </source>
</evidence>
<keyword evidence="7 11" id="KW-0256">Endoplasmic reticulum</keyword>
<comment type="similarity">
    <text evidence="3 11">Belongs to the PIGX family.</text>
</comment>
<evidence type="ECO:0000313" key="13">
    <source>
        <dbReference type="Proteomes" id="UP000308549"/>
    </source>
</evidence>
<dbReference type="InterPro" id="IPR013233">
    <property type="entry name" value="PIG-X/PBN1"/>
</dbReference>
<comment type="pathway">
    <text evidence="2 11">Glycolipid biosynthesis; glycosylphosphatidylinositol-anchor biosynthesis.</text>
</comment>
<dbReference type="GO" id="GO:1990529">
    <property type="term" value="C:glycosylphosphatidylinositol-mannosyltransferase I complex"/>
    <property type="evidence" value="ECO:0007669"/>
    <property type="project" value="TreeGrafter"/>
</dbReference>
<evidence type="ECO:0000256" key="4">
    <source>
        <dbReference type="ARBA" id="ARBA00020410"/>
    </source>
</evidence>
<dbReference type="PANTHER" id="PTHR28533:SF1">
    <property type="entry name" value="PROTEIN PBN1"/>
    <property type="match status" value="1"/>
</dbReference>
<evidence type="ECO:0000256" key="7">
    <source>
        <dbReference type="ARBA" id="ARBA00022824"/>
    </source>
</evidence>
<evidence type="ECO:0000256" key="5">
    <source>
        <dbReference type="ARBA" id="ARBA00022502"/>
    </source>
</evidence>
<keyword evidence="6" id="KW-0812">Transmembrane</keyword>
<accession>A0A4U0TLD3</accession>
<dbReference type="InterPro" id="IPR042322">
    <property type="entry name" value="Pbn1"/>
</dbReference>
<evidence type="ECO:0000256" key="3">
    <source>
        <dbReference type="ARBA" id="ARBA00010345"/>
    </source>
</evidence>
<evidence type="ECO:0000313" key="12">
    <source>
        <dbReference type="EMBL" id="TKA22637.1"/>
    </source>
</evidence>
<dbReference type="GO" id="GO:0006506">
    <property type="term" value="P:GPI anchor biosynthetic process"/>
    <property type="evidence" value="ECO:0007669"/>
    <property type="project" value="UniProtKB-UniPathway"/>
</dbReference>
<dbReference type="AlphaFoldDB" id="A0A4U0TLD3"/>
<dbReference type="GO" id="GO:0000030">
    <property type="term" value="F:mannosyltransferase activity"/>
    <property type="evidence" value="ECO:0007669"/>
    <property type="project" value="TreeGrafter"/>
</dbReference>
<dbReference type="GO" id="GO:0005789">
    <property type="term" value="C:endoplasmic reticulum membrane"/>
    <property type="evidence" value="ECO:0007669"/>
    <property type="project" value="UniProtKB-SubCell"/>
</dbReference>
<comment type="caution">
    <text evidence="12">The sequence shown here is derived from an EMBL/GenBank/DDBJ whole genome shotgun (WGS) entry which is preliminary data.</text>
</comment>
<keyword evidence="5 11" id="KW-0337">GPI-anchor biosynthesis</keyword>
<keyword evidence="13" id="KW-1185">Reference proteome</keyword>
<protein>
    <recommendedName>
        <fullName evidence="4 11">Protein PBN1</fullName>
    </recommendedName>
</protein>
<dbReference type="UniPathway" id="UPA00196"/>
<evidence type="ECO:0000256" key="9">
    <source>
        <dbReference type="ARBA" id="ARBA00023136"/>
    </source>
</evidence>
<organism evidence="12 13">
    <name type="scientific">Salinomyces thailandicus</name>
    <dbReference type="NCBI Taxonomy" id="706561"/>
    <lineage>
        <taxon>Eukaryota</taxon>
        <taxon>Fungi</taxon>
        <taxon>Dikarya</taxon>
        <taxon>Ascomycota</taxon>
        <taxon>Pezizomycotina</taxon>
        <taxon>Dothideomycetes</taxon>
        <taxon>Dothideomycetidae</taxon>
        <taxon>Mycosphaerellales</taxon>
        <taxon>Teratosphaeriaceae</taxon>
        <taxon>Salinomyces</taxon>
    </lineage>
</organism>
<evidence type="ECO:0000256" key="11">
    <source>
        <dbReference type="RuleBase" id="RU366056"/>
    </source>
</evidence>
<name>A0A4U0TLD3_9PEZI</name>
<proteinExistence type="inferred from homology"/>
<comment type="subcellular location">
    <subcellularLocation>
        <location evidence="11">Endoplasmic reticulum membrane</location>
        <topology evidence="11">Single-pass membrane protein</topology>
    </subcellularLocation>
    <subcellularLocation>
        <location evidence="1">Endoplasmic reticulum membrane</location>
        <topology evidence="1">Single-pass type III membrane protein</topology>
    </subcellularLocation>
</comment>
<dbReference type="Pfam" id="PF08320">
    <property type="entry name" value="PIG-X"/>
    <property type="match status" value="1"/>
</dbReference>